<dbReference type="Proteomes" id="UP000031737">
    <property type="component" value="Unassembled WGS sequence"/>
</dbReference>
<protein>
    <recommendedName>
        <fullName evidence="1">Ubiquitin carboxyl-terminal hydrolase</fullName>
        <ecNumber evidence="1">3.4.19.12</ecNumber>
    </recommendedName>
</protein>
<dbReference type="GO" id="GO:0006508">
    <property type="term" value="P:proteolysis"/>
    <property type="evidence" value="ECO:0007669"/>
    <property type="project" value="UniProtKB-KW"/>
</dbReference>
<dbReference type="PROSITE" id="PS00972">
    <property type="entry name" value="USP_1"/>
    <property type="match status" value="1"/>
</dbReference>
<evidence type="ECO:0000256" key="2">
    <source>
        <dbReference type="SAM" id="MobiDB-lite"/>
    </source>
</evidence>
<dbReference type="GO" id="GO:0004843">
    <property type="term" value="F:cysteine-type deubiquitinase activity"/>
    <property type="evidence" value="ECO:0007669"/>
    <property type="project" value="UniProtKB-UniRule"/>
</dbReference>
<dbReference type="Pfam" id="PF00443">
    <property type="entry name" value="UCH"/>
    <property type="match status" value="1"/>
</dbReference>
<dbReference type="InterPro" id="IPR001394">
    <property type="entry name" value="Peptidase_C19_UCH"/>
</dbReference>
<comment type="catalytic activity">
    <reaction evidence="1">
        <text>Thiol-dependent hydrolysis of ester, thioester, amide, peptide and isopeptide bonds formed by the C-terminal Gly of ubiquitin (a 76-residue protein attached to proteins as an intracellular targeting signal).</text>
        <dbReference type="EC" id="3.4.19.12"/>
    </reaction>
</comment>
<keyword evidence="5" id="KW-1185">Reference proteome</keyword>
<evidence type="ECO:0000313" key="4">
    <source>
        <dbReference type="EMBL" id="ESL10080.1"/>
    </source>
</evidence>
<dbReference type="InterPro" id="IPR018200">
    <property type="entry name" value="USP_CS"/>
</dbReference>
<feature type="domain" description="USP" evidence="3">
    <location>
        <begin position="110"/>
        <end position="455"/>
    </location>
</feature>
<feature type="region of interest" description="Disordered" evidence="2">
    <location>
        <begin position="51"/>
        <end position="77"/>
    </location>
</feature>
<keyword evidence="1" id="KW-0833">Ubl conjugation pathway</keyword>
<dbReference type="GO" id="GO:0016579">
    <property type="term" value="P:protein deubiquitination"/>
    <property type="evidence" value="ECO:0007669"/>
    <property type="project" value="InterPro"/>
</dbReference>
<dbReference type="Gene3D" id="3.90.70.10">
    <property type="entry name" value="Cysteine proteinases"/>
    <property type="match status" value="1"/>
</dbReference>
<dbReference type="PANTHER" id="PTHR24006:SF914">
    <property type="entry name" value="CARBOXYL-TERMINAL HYDROLASE, PUTATIVE-RELATED"/>
    <property type="match status" value="1"/>
</dbReference>
<dbReference type="OrthoDB" id="420187at2759"/>
<dbReference type="EC" id="3.4.19.12" evidence="1"/>
<dbReference type="PROSITE" id="PS00973">
    <property type="entry name" value="USP_2"/>
    <property type="match status" value="1"/>
</dbReference>
<dbReference type="InterPro" id="IPR038765">
    <property type="entry name" value="Papain-like_cys_pep_sf"/>
</dbReference>
<dbReference type="PROSITE" id="PS50235">
    <property type="entry name" value="USP_3"/>
    <property type="match status" value="1"/>
</dbReference>
<keyword evidence="1" id="KW-0645">Protease</keyword>
<dbReference type="GO" id="GO:0005634">
    <property type="term" value="C:nucleus"/>
    <property type="evidence" value="ECO:0007669"/>
    <property type="project" value="TreeGrafter"/>
</dbReference>
<reference evidence="4 5" key="1">
    <citation type="submission" date="2013-07" db="EMBL/GenBank/DDBJ databases">
        <authorList>
            <person name="Stoco P.H."/>
            <person name="Wagner G."/>
            <person name="Gerber A."/>
            <person name="Zaha A."/>
            <person name="Thompson C."/>
            <person name="Bartholomeu D.C."/>
            <person name="Luckemeyer D.D."/>
            <person name="Bahia D."/>
            <person name="Loreto E."/>
            <person name="Prestes E.B."/>
            <person name="Lima F.M."/>
            <person name="Rodrigues-Luiz G."/>
            <person name="Vallejo G.A."/>
            <person name="Filho J.F."/>
            <person name="Monteiro K.M."/>
            <person name="Tyler K.M."/>
            <person name="de Almeida L.G."/>
            <person name="Ortiz M.F."/>
            <person name="Siervo M.A."/>
            <person name="de Moraes M.H."/>
            <person name="Cunha O.L."/>
            <person name="Mendonca-Neto R."/>
            <person name="Silva R."/>
            <person name="Teixeira S.M."/>
            <person name="Murta S.M."/>
            <person name="Sincero T.C."/>
            <person name="Mendes T.A."/>
            <person name="Urmenyi T.P."/>
            <person name="Silva V.G."/>
            <person name="da Rocha W.D."/>
            <person name="Andersson B."/>
            <person name="Romanha A.J."/>
            <person name="Steindel M."/>
            <person name="de Vasconcelos A.T."/>
            <person name="Grisard E.C."/>
        </authorList>
    </citation>
    <scope>NUCLEOTIDE SEQUENCE [LARGE SCALE GENOMIC DNA]</scope>
    <source>
        <strain evidence="4 5">SC58</strain>
    </source>
</reference>
<feature type="compositionally biased region" description="Polar residues" evidence="2">
    <location>
        <begin position="546"/>
        <end position="565"/>
    </location>
</feature>
<evidence type="ECO:0000259" key="3">
    <source>
        <dbReference type="PROSITE" id="PS50235"/>
    </source>
</evidence>
<sequence length="721" mass="79707">MEGCNGFVGRNVSCRQIHFERYRKPSVISYPRDAVVLNPHHTQEAAREVRAHNHAAEVPSIESATSRKDDNNDVDDDDPLRLEEELMLCRNEQLHRLLHLRWLEVGPSGRGLLNMGNTCFVNSVLQAIAYTPALAQYFAGNFKALRSHAVGAPYDYAYALGETVRNIHTPSNRSYRADLIVSHLKSLSPHFRLGRQGDAHEFAVHLLHACHRSILFHQVGSRKVGPLIEQTNALQRIIGGYLRSVVAWSRQEEIHRLAKAGKVQEAADLKLSGRSHGSDVLVSNTYDPFVTLSVEVAGQTLNHCLAKLCQEEQLGGHAYISPRGVGVSARKRFQLHKLPPVLIIHMKRFNCMGAKISRYVQYPKQLNLAPFCTTEGMTKTAACRGTGGSAQGLSCLYELNAVCIHEGNSVAYGHYWSVVRARNGMWLLCNDESVSHCDEGRALRQQAYMLFYSRVEPTLSGGTRTCKEDTHASQPLNKHHTAKKPEAAPVRTASMASEFVREGAEKDIGRQLSEEEVERIMKEKAAAKQQQLETARKKEVSHHGHSNGQRETSSPALSAYSSDDNAGQPRKGGDAFKDVVASVPAAAKGLRASQNGGGSSRYGGIIKAIQRTAPPATVAAAQRTAGAQAVGDVAEGQQKADAIVGQQVVEGMKQQSVPSTVVRPRHAPKFRQQVRDPMWESEMDRGRLKRVRAKRDEYVGKNKFQTAEIAFDSRGRRHRSE</sequence>
<dbReference type="InterPro" id="IPR050164">
    <property type="entry name" value="Peptidase_C19"/>
</dbReference>
<keyword evidence="1" id="KW-0788">Thiol protease</keyword>
<evidence type="ECO:0000313" key="5">
    <source>
        <dbReference type="Proteomes" id="UP000031737"/>
    </source>
</evidence>
<name>A0A061J6Z4_TRYRA</name>
<accession>A0A061J6Z4</accession>
<comment type="similarity">
    <text evidence="1">Belongs to the peptidase C19 family.</text>
</comment>
<organism evidence="4 5">
    <name type="scientific">Trypanosoma rangeli SC58</name>
    <dbReference type="NCBI Taxonomy" id="429131"/>
    <lineage>
        <taxon>Eukaryota</taxon>
        <taxon>Discoba</taxon>
        <taxon>Euglenozoa</taxon>
        <taxon>Kinetoplastea</taxon>
        <taxon>Metakinetoplastina</taxon>
        <taxon>Trypanosomatida</taxon>
        <taxon>Trypanosomatidae</taxon>
        <taxon>Trypanosoma</taxon>
        <taxon>Herpetosoma</taxon>
    </lineage>
</organism>
<dbReference type="AlphaFoldDB" id="A0A061J6Z4"/>
<dbReference type="EMBL" id="AUPL01002191">
    <property type="protein sequence ID" value="ESL10080.1"/>
    <property type="molecule type" value="Genomic_DNA"/>
</dbReference>
<comment type="caution">
    <text evidence="4">The sequence shown here is derived from an EMBL/GenBank/DDBJ whole genome shotgun (WGS) entry which is preliminary data.</text>
</comment>
<feature type="compositionally biased region" description="Basic and acidic residues" evidence="2">
    <location>
        <begin position="499"/>
        <end position="526"/>
    </location>
</feature>
<gene>
    <name evidence="4" type="ORF">TRSC58_02191</name>
</gene>
<feature type="region of interest" description="Disordered" evidence="2">
    <location>
        <begin position="462"/>
        <end position="574"/>
    </location>
</feature>
<proteinExistence type="inferred from homology"/>
<dbReference type="InterPro" id="IPR028889">
    <property type="entry name" value="USP"/>
</dbReference>
<dbReference type="GO" id="GO:0005829">
    <property type="term" value="C:cytosol"/>
    <property type="evidence" value="ECO:0007669"/>
    <property type="project" value="TreeGrafter"/>
</dbReference>
<dbReference type="VEuPathDB" id="TriTrypDB:TRSC58_02191"/>
<evidence type="ECO:0000256" key="1">
    <source>
        <dbReference type="RuleBase" id="RU366025"/>
    </source>
</evidence>
<keyword evidence="1 4" id="KW-0378">Hydrolase</keyword>
<dbReference type="PANTHER" id="PTHR24006">
    <property type="entry name" value="UBIQUITIN CARBOXYL-TERMINAL HYDROLASE"/>
    <property type="match status" value="1"/>
</dbReference>
<dbReference type="SUPFAM" id="SSF54001">
    <property type="entry name" value="Cysteine proteinases"/>
    <property type="match status" value="1"/>
</dbReference>